<feature type="region of interest" description="Disordered" evidence="1">
    <location>
        <begin position="72"/>
        <end position="110"/>
    </location>
</feature>
<keyword evidence="3" id="KW-1185">Reference proteome</keyword>
<dbReference type="KEGG" id="tva:4766722"/>
<dbReference type="InParanoid" id="A2EEU8"/>
<dbReference type="EMBL" id="DS113370">
    <property type="protein sequence ID" value="EAY08814.1"/>
    <property type="molecule type" value="Genomic_DNA"/>
</dbReference>
<evidence type="ECO:0000313" key="3">
    <source>
        <dbReference type="Proteomes" id="UP000001542"/>
    </source>
</evidence>
<reference evidence="2" key="1">
    <citation type="submission" date="2006-10" db="EMBL/GenBank/DDBJ databases">
        <authorList>
            <person name="Amadeo P."/>
            <person name="Zhao Q."/>
            <person name="Wortman J."/>
            <person name="Fraser-Liggett C."/>
            <person name="Carlton J."/>
        </authorList>
    </citation>
    <scope>NUCLEOTIDE SEQUENCE</scope>
    <source>
        <strain evidence="2">G3</strain>
    </source>
</reference>
<feature type="compositionally biased region" description="Polar residues" evidence="1">
    <location>
        <begin position="97"/>
        <end position="110"/>
    </location>
</feature>
<feature type="region of interest" description="Disordered" evidence="1">
    <location>
        <begin position="18"/>
        <end position="44"/>
    </location>
</feature>
<organism evidence="2 3">
    <name type="scientific">Trichomonas vaginalis (strain ATCC PRA-98 / G3)</name>
    <dbReference type="NCBI Taxonomy" id="412133"/>
    <lineage>
        <taxon>Eukaryota</taxon>
        <taxon>Metamonada</taxon>
        <taxon>Parabasalia</taxon>
        <taxon>Trichomonadida</taxon>
        <taxon>Trichomonadidae</taxon>
        <taxon>Trichomonas</taxon>
    </lineage>
</organism>
<gene>
    <name evidence="2" type="ORF">TVAG_213230</name>
</gene>
<reference evidence="2" key="2">
    <citation type="journal article" date="2007" name="Science">
        <title>Draft genome sequence of the sexually transmitted pathogen Trichomonas vaginalis.</title>
        <authorList>
            <person name="Carlton J.M."/>
            <person name="Hirt R.P."/>
            <person name="Silva J.C."/>
            <person name="Delcher A.L."/>
            <person name="Schatz M."/>
            <person name="Zhao Q."/>
            <person name="Wortman J.R."/>
            <person name="Bidwell S.L."/>
            <person name="Alsmark U.C.M."/>
            <person name="Besteiro S."/>
            <person name="Sicheritz-Ponten T."/>
            <person name="Noel C.J."/>
            <person name="Dacks J.B."/>
            <person name="Foster P.G."/>
            <person name="Simillion C."/>
            <person name="Van de Peer Y."/>
            <person name="Miranda-Saavedra D."/>
            <person name="Barton G.J."/>
            <person name="Westrop G.D."/>
            <person name="Mueller S."/>
            <person name="Dessi D."/>
            <person name="Fiori P.L."/>
            <person name="Ren Q."/>
            <person name="Paulsen I."/>
            <person name="Zhang H."/>
            <person name="Bastida-Corcuera F.D."/>
            <person name="Simoes-Barbosa A."/>
            <person name="Brown M.T."/>
            <person name="Hayes R.D."/>
            <person name="Mukherjee M."/>
            <person name="Okumura C.Y."/>
            <person name="Schneider R."/>
            <person name="Smith A.J."/>
            <person name="Vanacova S."/>
            <person name="Villalvazo M."/>
            <person name="Haas B.J."/>
            <person name="Pertea M."/>
            <person name="Feldblyum T.V."/>
            <person name="Utterback T.R."/>
            <person name="Shu C.L."/>
            <person name="Osoegawa K."/>
            <person name="de Jong P.J."/>
            <person name="Hrdy I."/>
            <person name="Horvathova L."/>
            <person name="Zubacova Z."/>
            <person name="Dolezal P."/>
            <person name="Malik S.B."/>
            <person name="Logsdon J.M. Jr."/>
            <person name="Henze K."/>
            <person name="Gupta A."/>
            <person name="Wang C.C."/>
            <person name="Dunne R.L."/>
            <person name="Upcroft J.A."/>
            <person name="Upcroft P."/>
            <person name="White O."/>
            <person name="Salzberg S.L."/>
            <person name="Tang P."/>
            <person name="Chiu C.-H."/>
            <person name="Lee Y.-S."/>
            <person name="Embley T.M."/>
            <person name="Coombs G.H."/>
            <person name="Mottram J.C."/>
            <person name="Tachezy J."/>
            <person name="Fraser-Liggett C.M."/>
            <person name="Johnson P.J."/>
        </authorList>
    </citation>
    <scope>NUCLEOTIDE SEQUENCE [LARGE SCALE GENOMIC DNA]</scope>
    <source>
        <strain evidence="2">G3</strain>
    </source>
</reference>
<accession>A2EEU8</accession>
<evidence type="ECO:0000256" key="1">
    <source>
        <dbReference type="SAM" id="MobiDB-lite"/>
    </source>
</evidence>
<evidence type="ECO:0000313" key="2">
    <source>
        <dbReference type="EMBL" id="EAY08814.1"/>
    </source>
</evidence>
<sequence length="528" mass="61062">MNLNFNFLKLFDLKPDPTQVAKDEKSSSSSKFSFFNPLSLDNDNIDSELHNSKIYDKEGPSVDSITTKGLPSIDSFASGSQRDDSLKTNQKQRRFRGNSQEPKGKSGSSITVGPNVPLKAVLPTKAAMKLFQNGNSTIITYLCLRIDDLIQACFNKDDRDMADNAYSILLTFDHKITHHFIRADRFQQLGSDLTIPEDPDMFMMGRFTSIISGILDIMPDILIDQCGFLCRLIHHIYLPEISLLLNKICKNDESLENLQKYILKLGFHEIVHRELINYRHTDFEFEYQYYQSKEVQRTAALYRLMASCLSSKILSKSFMSIDFISICEIEYDITDRIIDDQKWLAILAFFTPQFSSQLLNFVYSAVMQLRAAKTKFYHCHYYALKFLSFMIKYSSETEELLMATDFIPQLLRLLFTFNESSFFQEVFRKFIAATFSKKKIVVNIVQMIIPALMGMLSDDYNIGIKGTLCEIFGAIEMERKYNNVLDQELNNVQNYKDFYDSRVVLRSYLISSSYGESYRGQLENLEKY</sequence>
<dbReference type="AlphaFoldDB" id="A2EEU8"/>
<protein>
    <recommendedName>
        <fullName evidence="4">Serine/threonine-protein phosphatase 4 regulatory subunit 3-like central domain-containing protein</fullName>
    </recommendedName>
</protein>
<evidence type="ECO:0008006" key="4">
    <source>
        <dbReference type="Google" id="ProtNLM"/>
    </source>
</evidence>
<name>A2EEU8_TRIV3</name>
<dbReference type="Proteomes" id="UP000001542">
    <property type="component" value="Unassembled WGS sequence"/>
</dbReference>
<dbReference type="RefSeq" id="XP_001321037.1">
    <property type="nucleotide sequence ID" value="XM_001321002.1"/>
</dbReference>
<dbReference type="SMR" id="A2EEU8"/>
<dbReference type="VEuPathDB" id="TrichDB:TVAGG3_0061360"/>
<dbReference type="VEuPathDB" id="TrichDB:TVAG_213230"/>
<proteinExistence type="predicted"/>